<dbReference type="STRING" id="1203610.HMPREF1536_03394"/>
<reference evidence="2 3" key="1">
    <citation type="submission" date="2013-04" db="EMBL/GenBank/DDBJ databases">
        <title>The Genome Sequence of Parabacteroides gordonii DSM 23371.</title>
        <authorList>
            <consortium name="The Broad Institute Genomics Platform"/>
            <person name="Earl A."/>
            <person name="Ward D."/>
            <person name="Feldgarden M."/>
            <person name="Gevers D."/>
            <person name="Martens E."/>
            <person name="Sakamoto M."/>
            <person name="Benno Y."/>
            <person name="Suzuki N."/>
            <person name="Matsunaga N."/>
            <person name="Koshihara K."/>
            <person name="Seki M."/>
            <person name="Komiya H."/>
            <person name="Walker B."/>
            <person name="Young S."/>
            <person name="Zeng Q."/>
            <person name="Gargeya S."/>
            <person name="Fitzgerald M."/>
            <person name="Haas B."/>
            <person name="Abouelleil A."/>
            <person name="Allen A.W."/>
            <person name="Alvarado L."/>
            <person name="Arachchi H.M."/>
            <person name="Berlin A.M."/>
            <person name="Chapman S.B."/>
            <person name="Gainer-Dewar J."/>
            <person name="Goldberg J."/>
            <person name="Griggs A."/>
            <person name="Gujja S."/>
            <person name="Hansen M."/>
            <person name="Howarth C."/>
            <person name="Imamovic A."/>
            <person name="Ireland A."/>
            <person name="Larimer J."/>
            <person name="McCowan C."/>
            <person name="Murphy C."/>
            <person name="Pearson M."/>
            <person name="Poon T.W."/>
            <person name="Priest M."/>
            <person name="Roberts A."/>
            <person name="Saif S."/>
            <person name="Shea T."/>
            <person name="Sisk P."/>
            <person name="Sykes S."/>
            <person name="Wortman J."/>
            <person name="Nusbaum C."/>
            <person name="Birren B."/>
        </authorList>
    </citation>
    <scope>NUCLEOTIDE SEQUENCE [LARGE SCALE GENOMIC DNA]</scope>
    <source>
        <strain evidence="2 3">MS-1</strain>
    </source>
</reference>
<comment type="caution">
    <text evidence="2">The sequence shown here is derived from an EMBL/GenBank/DDBJ whole genome shotgun (WGS) entry which is preliminary data.</text>
</comment>
<dbReference type="AlphaFoldDB" id="A0A0F5J9K7"/>
<sequence>MNNFTYRIVLLICMLTIFTNIQAQKTTGHSENIRPSWMDNPPIPGNNTFYYRTIVNQSSTLEQARNNSLTDLSEYIKKEMDISGEIRIRTTSDMVNDKEDIQSYFEYNYDIKSQPQKIIYNKVDEYWEYICYPDGSCKYSLHTLYMIAKESNKRAVFDQIRFTRKYGISAVARSIIPGWGQLYKGSTAKGLCIMGGEVALAGGIISFESMRSNYRKKIRQTQNADHIRNYSTKANNCTTFRNICIGGAAALYVYNLVDALVANGAKRTIIRKNKITYYPVASPDCNGVGLSYRF</sequence>
<organism evidence="2 3">
    <name type="scientific">Parabacteroides gordonii MS-1 = DSM 23371</name>
    <dbReference type="NCBI Taxonomy" id="1203610"/>
    <lineage>
        <taxon>Bacteria</taxon>
        <taxon>Pseudomonadati</taxon>
        <taxon>Bacteroidota</taxon>
        <taxon>Bacteroidia</taxon>
        <taxon>Bacteroidales</taxon>
        <taxon>Tannerellaceae</taxon>
        <taxon>Parabacteroides</taxon>
    </lineage>
</organism>
<evidence type="ECO:0000313" key="3">
    <source>
        <dbReference type="Proteomes" id="UP000033035"/>
    </source>
</evidence>
<dbReference type="HOGENOM" id="CLU_946104_0_0_10"/>
<name>A0A0F5J9K7_9BACT</name>
<accession>A0A0F5J9K7</accession>
<dbReference type="EMBL" id="AQHW01000016">
    <property type="protein sequence ID" value="KKB54474.1"/>
    <property type="molecule type" value="Genomic_DNA"/>
</dbReference>
<dbReference type="PATRIC" id="fig|1203610.3.peg.3459"/>
<evidence type="ECO:0000313" key="2">
    <source>
        <dbReference type="EMBL" id="KKB54474.1"/>
    </source>
</evidence>
<feature type="chain" id="PRO_5002489434" evidence="1">
    <location>
        <begin position="24"/>
        <end position="294"/>
    </location>
</feature>
<keyword evidence="1" id="KW-0732">Signal</keyword>
<protein>
    <submittedName>
        <fullName evidence="2">Uncharacterized protein</fullName>
    </submittedName>
</protein>
<keyword evidence="3" id="KW-1185">Reference proteome</keyword>
<dbReference type="Proteomes" id="UP000033035">
    <property type="component" value="Unassembled WGS sequence"/>
</dbReference>
<proteinExistence type="predicted"/>
<evidence type="ECO:0000256" key="1">
    <source>
        <dbReference type="SAM" id="SignalP"/>
    </source>
</evidence>
<gene>
    <name evidence="2" type="ORF">HMPREF1536_03394</name>
</gene>
<feature type="signal peptide" evidence="1">
    <location>
        <begin position="1"/>
        <end position="23"/>
    </location>
</feature>